<protein>
    <recommendedName>
        <fullName evidence="1">Piwi domain-containing protein</fullName>
    </recommendedName>
</protein>
<dbReference type="Pfam" id="PF16486">
    <property type="entry name" value="ArgoN"/>
    <property type="match status" value="1"/>
</dbReference>
<gene>
    <name evidence="2" type="ORF">D9756_001715</name>
</gene>
<dbReference type="OrthoDB" id="10252740at2759"/>
<dbReference type="AlphaFoldDB" id="A0A8H5LIG8"/>
<comment type="caution">
    <text evidence="2">The sequence shown here is derived from an EMBL/GenBank/DDBJ whole genome shotgun (WGS) entry which is preliminary data.</text>
</comment>
<dbReference type="InterPro" id="IPR032474">
    <property type="entry name" value="Argonaute_N"/>
</dbReference>
<dbReference type="PROSITE" id="PS50822">
    <property type="entry name" value="PIWI"/>
    <property type="match status" value="1"/>
</dbReference>
<accession>A0A8H5LIG8</accession>
<dbReference type="GO" id="GO:0003676">
    <property type="term" value="F:nucleic acid binding"/>
    <property type="evidence" value="ECO:0007669"/>
    <property type="project" value="InterPro"/>
</dbReference>
<dbReference type="Pfam" id="PF02171">
    <property type="entry name" value="Piwi"/>
    <property type="match status" value="1"/>
</dbReference>
<feature type="domain" description="Piwi" evidence="1">
    <location>
        <begin position="502"/>
        <end position="811"/>
    </location>
</feature>
<dbReference type="InterPro" id="IPR012337">
    <property type="entry name" value="RNaseH-like_sf"/>
</dbReference>
<dbReference type="SUPFAM" id="SSF101690">
    <property type="entry name" value="PAZ domain"/>
    <property type="match status" value="1"/>
</dbReference>
<dbReference type="Gene3D" id="2.170.260.10">
    <property type="entry name" value="paz domain"/>
    <property type="match status" value="1"/>
</dbReference>
<dbReference type="Gene3D" id="3.30.420.10">
    <property type="entry name" value="Ribonuclease H-like superfamily/Ribonuclease H"/>
    <property type="match status" value="1"/>
</dbReference>
<dbReference type="Pfam" id="PF08699">
    <property type="entry name" value="ArgoL1"/>
    <property type="match status" value="1"/>
</dbReference>
<name>A0A8H5LIG8_9AGAR</name>
<dbReference type="InterPro" id="IPR036397">
    <property type="entry name" value="RNaseH_sf"/>
</dbReference>
<dbReference type="InterPro" id="IPR014811">
    <property type="entry name" value="ArgoL1"/>
</dbReference>
<dbReference type="EMBL" id="JAACJO010000005">
    <property type="protein sequence ID" value="KAF5358447.1"/>
    <property type="molecule type" value="Genomic_DNA"/>
</dbReference>
<dbReference type="Gene3D" id="3.40.50.2300">
    <property type="match status" value="1"/>
</dbReference>
<keyword evidence="3" id="KW-1185">Reference proteome</keyword>
<evidence type="ECO:0000313" key="2">
    <source>
        <dbReference type="EMBL" id="KAF5358447.1"/>
    </source>
</evidence>
<dbReference type="InterPro" id="IPR003165">
    <property type="entry name" value="Piwi"/>
</dbReference>
<dbReference type="Proteomes" id="UP000559027">
    <property type="component" value="Unassembled WGS sequence"/>
</dbReference>
<organism evidence="2 3">
    <name type="scientific">Leucocoprinus leucothites</name>
    <dbReference type="NCBI Taxonomy" id="201217"/>
    <lineage>
        <taxon>Eukaryota</taxon>
        <taxon>Fungi</taxon>
        <taxon>Dikarya</taxon>
        <taxon>Basidiomycota</taxon>
        <taxon>Agaricomycotina</taxon>
        <taxon>Agaricomycetes</taxon>
        <taxon>Agaricomycetidae</taxon>
        <taxon>Agaricales</taxon>
        <taxon>Agaricineae</taxon>
        <taxon>Agaricaceae</taxon>
        <taxon>Leucocoprinus</taxon>
    </lineage>
</organism>
<proteinExistence type="predicted"/>
<sequence length="853" mass="96956">MSFIPRALRLQHLTPGRDNRPVNDVDVQTNSFQMQFPTRVIHHYDVGKDILCPTLSSPLSKTGTSDRTNVEIRKRENPNIFIQRAAYDGKKNLFAPTRYFAQHTFEDVDWTDMPETDRKKRKVRVHMAHVNAIDFSILQQYIQTQQRSDRFQNEVNLMVNMLNIFVSASPRKKEGILATAKSMFVQSDRRANESIAPLELWRGYYQTVRPAFDRMVINVDVTIGVILPADKLENICAAHLRLRNIHDLRRLRPDQFQKLRHFLRMIKVNVEIETHKHKSPKVIKDVVLDVGRITFDRNGDTVTVAQHFLESHNIQIPPSTLGVRLGSIGVFPVTVCKTIQQFYKNRATPEVVRAALEFTPPNPSARAREISKAFEHFDYQNSGFLVNAGINIDQRPQMVKGRLLKGPNIVFNGSVKNLNGRPGVWDVMSQKLAKPATISKWIVINFAQVDDSSLHYFVDELIRAMRSLGITVSGPVAVEHRSVQVDIDRELDNLVQQHRPNFILAVLPDPAEEQYRKVKRFGDISRGIATQCVRWSFNLKKNVGTRRINQYQNNLILKINPKMGGTNFFAGSPVFQQMGKVPFMVIGADVSHPGPGSQMPSVASLVGSYDREACQYIASVQVQSSRVEVIENFGVMFKELLEAFQQKNNNVIPRDIYIFRDGVSEGEFVNVENYEKEALRAVVEAKYPPKHKPRVLYVVVGKRHHIRFFPGNRGGDPKGNGNFPSGLVVDDSIVHPRFCDFYLQSQPGLKGTSIPSHYTVLRNDMGMPVAAVQELAYALCHNYSRSTRSVKIPAPVYYADLVCGRAKIHYRDAINSYSASSVSSDDDMGAHLDFYRSNFDSVNSNLRQQMYYV</sequence>
<dbReference type="SMART" id="SM01163">
    <property type="entry name" value="DUF1785"/>
    <property type="match status" value="1"/>
</dbReference>
<dbReference type="SUPFAM" id="SSF53098">
    <property type="entry name" value="Ribonuclease H-like"/>
    <property type="match status" value="1"/>
</dbReference>
<dbReference type="SMART" id="SM00950">
    <property type="entry name" value="Piwi"/>
    <property type="match status" value="1"/>
</dbReference>
<evidence type="ECO:0000313" key="3">
    <source>
        <dbReference type="Proteomes" id="UP000559027"/>
    </source>
</evidence>
<dbReference type="InterPro" id="IPR036085">
    <property type="entry name" value="PAZ_dom_sf"/>
</dbReference>
<dbReference type="PANTHER" id="PTHR22891">
    <property type="entry name" value="EUKARYOTIC TRANSLATION INITIATION FACTOR 2C"/>
    <property type="match status" value="1"/>
</dbReference>
<evidence type="ECO:0000259" key="1">
    <source>
        <dbReference type="PROSITE" id="PS50822"/>
    </source>
</evidence>
<reference evidence="2 3" key="1">
    <citation type="journal article" date="2020" name="ISME J.">
        <title>Uncovering the hidden diversity of litter-decomposition mechanisms in mushroom-forming fungi.</title>
        <authorList>
            <person name="Floudas D."/>
            <person name="Bentzer J."/>
            <person name="Ahren D."/>
            <person name="Johansson T."/>
            <person name="Persson P."/>
            <person name="Tunlid A."/>
        </authorList>
    </citation>
    <scope>NUCLEOTIDE SEQUENCE [LARGE SCALE GENOMIC DNA]</scope>
    <source>
        <strain evidence="2 3">CBS 146.42</strain>
    </source>
</reference>